<reference evidence="1" key="1">
    <citation type="submission" date="2024-04" db="EMBL/GenBank/DDBJ databases">
        <authorList>
            <person name="Jaglan A.B."/>
            <person name="Vashisth M."/>
            <person name="Anand T."/>
            <person name="Virmani N."/>
            <person name="Bera B."/>
            <person name="Vaid R."/>
        </authorList>
    </citation>
    <scope>NUCLEOTIDE SEQUENCE</scope>
</reference>
<organism evidence="1">
    <name type="scientific">Salmonella phage SalP219</name>
    <dbReference type="NCBI Taxonomy" id="3158864"/>
    <lineage>
        <taxon>Viruses</taxon>
        <taxon>Duplodnaviria</taxon>
        <taxon>Heunggongvirae</taxon>
        <taxon>Uroviricota</taxon>
        <taxon>Caudoviricetes</taxon>
        <taxon>Vequintavirinae</taxon>
        <taxon>Seunavirus</taxon>
    </lineage>
</organism>
<protein>
    <submittedName>
        <fullName evidence="1">Uncharacterized protein</fullName>
    </submittedName>
</protein>
<accession>A0AAU7PIN2</accession>
<name>A0AAU7PIN2_9CAUD</name>
<sequence length="68" mass="7811">MEITQGGQMKYSIYGRMSSDGCSLDGEWRLIKSGVPLDKTAEVIAHYRKTWRYVERRPECLGGLNEEN</sequence>
<proteinExistence type="predicted"/>
<dbReference type="EMBL" id="PP595732">
    <property type="protein sequence ID" value="XBS49764.1"/>
    <property type="molecule type" value="Genomic_DNA"/>
</dbReference>
<evidence type="ECO:0000313" key="1">
    <source>
        <dbReference type="EMBL" id="XBS49764.1"/>
    </source>
</evidence>